<comment type="caution">
    <text evidence="2">The sequence shown here is derived from an EMBL/GenBank/DDBJ whole genome shotgun (WGS) entry which is preliminary data.</text>
</comment>
<dbReference type="InterPro" id="IPR027417">
    <property type="entry name" value="P-loop_NTPase"/>
</dbReference>
<keyword evidence="3" id="KW-1185">Reference proteome</keyword>
<dbReference type="PANTHER" id="PTHR32182">
    <property type="entry name" value="DNA REPLICATION AND REPAIR PROTEIN RECF"/>
    <property type="match status" value="1"/>
</dbReference>
<dbReference type="RefSeq" id="WP_349143634.1">
    <property type="nucleotide sequence ID" value="NZ_JBBMFC010000003.1"/>
</dbReference>
<dbReference type="Pfam" id="PF13558">
    <property type="entry name" value="SbcC_Walker_B"/>
    <property type="match status" value="1"/>
</dbReference>
<dbReference type="Proteomes" id="UP001470288">
    <property type="component" value="Unassembled WGS sequence"/>
</dbReference>
<sequence>MKQAKKIITRMLINNWGGISHRMMEFHEYVNLFSGKSGSGKSTVMDAVQVVLYGSVSASFLNKAADDAKNRRSVMSYLRGAQKDGTSNRADQDFYSTLVLEVKDTGLHTTTCFGAVFEIGRTDMDINGKYAFFSHSGSIPEDGYLNADGVPYSKAQIRKLCETRKQSADNRGRVELNRIYPSREAYVATLYDVILGGVDPTRLMTMEKSAIALRMTNGTGQFIRDYMFPRSQESAIEKISEQLGAYREIKEKVEDLEERIHMLDTIHESHTALVSTRSDMVRAEAILKYIEIESTKAHLEARSQDLQGLKTKIGSLETEQKEKEKEQKSCQEALIEVSSRLKASDYGQKEKELQALKDKIVLLAGNSRQWRGIVEGLCAWEEDENVTGYVSNFALQLISEFRKGSVTEKQCQELARRLEEAASAVSEEYEDLGTSLRETGKDLAEKKEILEDLKNDRKHYDQKLKKARTQLEAALTNLYGKKVPVSVFADLFDITDEKWKNAVEGRMGRVKFSLITPPEYALDAAKLFRRMKQYQEIDLINTAAIKRDEPTAQSGTLYETVRTEEAYVDLCLKRYLGRIVKCETVEELDQVRDGVTPDCYSYSNYMFRHLREADYTTRACIGTKVSKEKLQELTDEVFRLEKEYQESIHLRDSLKRAMGFEKLGLDPAQLAALSKAAAQLEDAAKEQDRLEEELRELKNGTLMSELTAKQAELQEQESQIKERLAKIQTELLNQTKALGSAESDVKGYEEKLTILQEGFVENEELLAEVTENLATLSEAAYRNKKRQELVKLTEQEEQQREDRTRARNHFNQKYPVYDFADPDKDNDCYDQVLEKCRRDFEPQFKEEFAKQCELVYASLRDNVIAAIHGEIKAAYRHARDINRLLSRIRFSDSVYQIEILPAQNENGQFYEMLTAKELDSKVMDNQGYEGQMSLLEDDFYQKYEQKIQLLTEKFMPPREEDASGLEKRRQEMERYADYRNYLTFSMYEKVENPDGSIRKNPVDEMAGRDSGGEGQNPKYVALLAGFAMLYMQQSSRDSKVRLVLLDEAFSKMDKERSEVCLRYARELELQLIVCVPDERLQSLIRNVDCVYGFRRYQNQISMMHIDKGSYLEMIAGEKEDGDEAGADETEDTVIE</sequence>
<protein>
    <submittedName>
        <fullName evidence="2">SbcC/MukB-like Walker B domain-containing protein</fullName>
    </submittedName>
</protein>
<dbReference type="EMBL" id="JBBMFC010000003">
    <property type="protein sequence ID" value="MEQ2577612.1"/>
    <property type="molecule type" value="Genomic_DNA"/>
</dbReference>
<evidence type="ECO:0000313" key="2">
    <source>
        <dbReference type="EMBL" id="MEQ2577612.1"/>
    </source>
</evidence>
<organism evidence="2 3">
    <name type="scientific">Hominiventricola aquisgranensis</name>
    <dbReference type="NCBI Taxonomy" id="3133164"/>
    <lineage>
        <taxon>Bacteria</taxon>
        <taxon>Bacillati</taxon>
        <taxon>Bacillota</taxon>
        <taxon>Clostridia</taxon>
        <taxon>Lachnospirales</taxon>
        <taxon>Lachnospiraceae</taxon>
        <taxon>Hominiventricola</taxon>
    </lineage>
</organism>
<feature type="coiled-coil region" evidence="1">
    <location>
        <begin position="306"/>
        <end position="336"/>
    </location>
</feature>
<feature type="coiled-coil region" evidence="1">
    <location>
        <begin position="408"/>
        <end position="477"/>
    </location>
</feature>
<reference evidence="2 3" key="1">
    <citation type="submission" date="2024-03" db="EMBL/GenBank/DDBJ databases">
        <title>Human intestinal bacterial collection.</title>
        <authorList>
            <person name="Pauvert C."/>
            <person name="Hitch T.C.A."/>
            <person name="Clavel T."/>
        </authorList>
    </citation>
    <scope>NUCLEOTIDE SEQUENCE [LARGE SCALE GENOMIC DNA]</scope>
    <source>
        <strain evidence="2 3">CLA-AA-H78B</strain>
    </source>
</reference>
<proteinExistence type="predicted"/>
<name>A0ABV1HXG0_9FIRM</name>
<feature type="coiled-coil region" evidence="1">
    <location>
        <begin position="236"/>
        <end position="266"/>
    </location>
</feature>
<feature type="coiled-coil region" evidence="1">
    <location>
        <begin position="623"/>
        <end position="730"/>
    </location>
</feature>
<dbReference type="Pfam" id="PF13555">
    <property type="entry name" value="AAA_29"/>
    <property type="match status" value="1"/>
</dbReference>
<dbReference type="PANTHER" id="PTHR32182:SF0">
    <property type="entry name" value="DNA REPLICATION AND REPAIR PROTEIN RECF"/>
    <property type="match status" value="1"/>
</dbReference>
<dbReference type="SUPFAM" id="SSF52540">
    <property type="entry name" value="P-loop containing nucleoside triphosphate hydrolases"/>
    <property type="match status" value="1"/>
</dbReference>
<evidence type="ECO:0000313" key="3">
    <source>
        <dbReference type="Proteomes" id="UP001470288"/>
    </source>
</evidence>
<accession>A0ABV1HXG0</accession>
<keyword evidence="1" id="KW-0175">Coiled coil</keyword>
<dbReference type="Gene3D" id="3.40.50.300">
    <property type="entry name" value="P-loop containing nucleotide triphosphate hydrolases"/>
    <property type="match status" value="2"/>
</dbReference>
<evidence type="ECO:0000256" key="1">
    <source>
        <dbReference type="SAM" id="Coils"/>
    </source>
</evidence>
<gene>
    <name evidence="2" type="ORF">WMO62_01995</name>
</gene>